<dbReference type="InterPro" id="IPR026564">
    <property type="entry name" value="Transcrip_reg_TACO1-like_dom3"/>
</dbReference>
<protein>
    <submittedName>
        <fullName evidence="5">Uncharacterized protein</fullName>
    </submittedName>
</protein>
<dbReference type="GeneID" id="18820411"/>
<dbReference type="Proteomes" id="UP000008064">
    <property type="component" value="Unassembled WGS sequence"/>
</dbReference>
<dbReference type="PANTHER" id="PTHR12532:SF0">
    <property type="entry name" value="TRANSLATIONAL ACTIVATOR OF CYTOCHROME C OXIDASE 1"/>
    <property type="match status" value="1"/>
</dbReference>
<dbReference type="GO" id="GO:0005739">
    <property type="term" value="C:mitochondrion"/>
    <property type="evidence" value="ECO:0007669"/>
    <property type="project" value="UniProtKB-SubCell"/>
</dbReference>
<feature type="domain" description="TACO1/YebC-like second and third" evidence="3">
    <location>
        <begin position="99"/>
        <end position="258"/>
    </location>
</feature>
<dbReference type="PANTHER" id="PTHR12532">
    <property type="entry name" value="TRANSLATIONAL ACTIVATOR OF CYTOCHROME C OXIDASE 1"/>
    <property type="match status" value="1"/>
</dbReference>
<dbReference type="Pfam" id="PF01709">
    <property type="entry name" value="Transcrip_reg"/>
    <property type="match status" value="1"/>
</dbReference>
<gene>
    <name evidence="5" type="ORF">SERLADRAFT_474002</name>
</gene>
<proteinExistence type="inferred from homology"/>
<organism>
    <name type="scientific">Serpula lacrymans var. lacrymans (strain S7.9)</name>
    <name type="common">Dry rot fungus</name>
    <dbReference type="NCBI Taxonomy" id="578457"/>
    <lineage>
        <taxon>Eukaryota</taxon>
        <taxon>Fungi</taxon>
        <taxon>Dikarya</taxon>
        <taxon>Basidiomycota</taxon>
        <taxon>Agaricomycotina</taxon>
        <taxon>Agaricomycetes</taxon>
        <taxon>Agaricomycetidae</taxon>
        <taxon>Boletales</taxon>
        <taxon>Coniophorineae</taxon>
        <taxon>Serpulaceae</taxon>
        <taxon>Serpula</taxon>
    </lineage>
</organism>
<dbReference type="EMBL" id="GL945438">
    <property type="protein sequence ID" value="EGO21528.1"/>
    <property type="molecule type" value="Genomic_DNA"/>
</dbReference>
<dbReference type="InterPro" id="IPR048300">
    <property type="entry name" value="TACO1_YebC-like_2nd/3rd_dom"/>
</dbReference>
<comment type="similarity">
    <text evidence="2">Belongs to the TACO1 family.</text>
</comment>
<reference evidence="5" key="1">
    <citation type="submission" date="2011-04" db="EMBL/GenBank/DDBJ databases">
        <title>Evolution of plant cell wall degrading machinery underlies the functional diversity of forest fungi.</title>
        <authorList>
            <consortium name="US DOE Joint Genome Institute (JGI-PGF)"/>
            <person name="Eastwood D.C."/>
            <person name="Floudas D."/>
            <person name="Binder M."/>
            <person name="Majcherczyk A."/>
            <person name="Schneider P."/>
            <person name="Aerts A."/>
            <person name="Asiegbu F.O."/>
            <person name="Baker S.E."/>
            <person name="Barry K."/>
            <person name="Bendiksby M."/>
            <person name="Blumentritt M."/>
            <person name="Coutinho P.M."/>
            <person name="Cullen D."/>
            <person name="Cullen D."/>
            <person name="Gathman A."/>
            <person name="Goodell B."/>
            <person name="Henrissat B."/>
            <person name="Ihrmark K."/>
            <person name="Kauserud H."/>
            <person name="Kohler A."/>
            <person name="LaButti K."/>
            <person name="Lapidus A."/>
            <person name="Lavin J.L."/>
            <person name="Lee Y.-H."/>
            <person name="Lindquist E."/>
            <person name="Lilly W."/>
            <person name="Lucas S."/>
            <person name="Morin E."/>
            <person name="Murat C."/>
            <person name="Oguiza J.A."/>
            <person name="Park J."/>
            <person name="Pisabarro A.G."/>
            <person name="Riley R."/>
            <person name="Rosling A."/>
            <person name="Salamov A."/>
            <person name="Schmidt O."/>
            <person name="Schmutz J."/>
            <person name="Skrede I."/>
            <person name="Stenlid J."/>
            <person name="Wiebenga A."/>
            <person name="Xie X."/>
            <person name="Kues U."/>
            <person name="Hibbett D.S."/>
            <person name="Hoffmeister D."/>
            <person name="Hogberg N."/>
            <person name="Martin F."/>
            <person name="Grigoriev I.V."/>
            <person name="Watkinson S.C."/>
        </authorList>
    </citation>
    <scope>NUCLEOTIDE SEQUENCE</scope>
    <source>
        <strain evidence="5">S7.9</strain>
    </source>
</reference>
<dbReference type="Gene3D" id="1.10.10.200">
    <property type="match status" value="1"/>
</dbReference>
<evidence type="ECO:0000256" key="2">
    <source>
        <dbReference type="ARBA" id="ARBA00008724"/>
    </source>
</evidence>
<dbReference type="InterPro" id="IPR017856">
    <property type="entry name" value="Integrase-like_N"/>
</dbReference>
<evidence type="ECO:0000259" key="3">
    <source>
        <dbReference type="Pfam" id="PF01709"/>
    </source>
</evidence>
<name>F8P4J0_SERL9</name>
<dbReference type="SUPFAM" id="SSF75625">
    <property type="entry name" value="YebC-like"/>
    <property type="match status" value="1"/>
</dbReference>
<dbReference type="InterPro" id="IPR049083">
    <property type="entry name" value="TACO1_YebC_N"/>
</dbReference>
<dbReference type="RefSeq" id="XP_007321314.1">
    <property type="nucleotide sequence ID" value="XM_007321252.1"/>
</dbReference>
<dbReference type="InterPro" id="IPR029072">
    <property type="entry name" value="YebC-like"/>
</dbReference>
<dbReference type="InterPro" id="IPR002876">
    <property type="entry name" value="Transcrip_reg_TACO1-like"/>
</dbReference>
<dbReference type="HAMAP" id="MF_00693">
    <property type="entry name" value="Transcrip_reg_TACO1"/>
    <property type="match status" value="1"/>
</dbReference>
<dbReference type="Gene3D" id="3.30.70.980">
    <property type="match status" value="2"/>
</dbReference>
<comment type="subcellular location">
    <subcellularLocation>
        <location evidence="1">Mitochondrion</location>
    </subcellularLocation>
</comment>
<dbReference type="AlphaFoldDB" id="F8P4J0"/>
<sequence>MLRSTLYIYVPFLPLGFRTHNKWSKIKQRKGAEDAKKSVVYGKASRDIIAAVRGGGSANPEQNSALASVIRKAKDSGVPKENIETALAKASRGKEKGQQSVTYEAMSHGSIGILVECQTDNVNRTLHSVREILSSHGARQAPVKFLFQRRGHIKVEAEESKQSSIIEAAMEGGVDDFLSWSDDPIGVSGVEFICPPDQLANVTSQITKSDPSCKVLISELAYAPVENTQACVDAVRLDVSNLVDALEEDSDVVRVWTTLEDNPFESN</sequence>
<evidence type="ECO:0000313" key="5">
    <source>
        <dbReference type="EMBL" id="EGO21528.1"/>
    </source>
</evidence>
<dbReference type="Pfam" id="PF20772">
    <property type="entry name" value="TACO1_YebC_N"/>
    <property type="match status" value="1"/>
</dbReference>
<feature type="domain" description="TACO1/YebC-like N-terminal" evidence="4">
    <location>
        <begin position="21"/>
        <end position="91"/>
    </location>
</feature>
<dbReference type="FunFam" id="1.10.10.200:FF:000002">
    <property type="entry name" value="Probable transcriptional regulatory protein CLM62_37755"/>
    <property type="match status" value="1"/>
</dbReference>
<dbReference type="OrthoDB" id="2017544at2759"/>
<dbReference type="HOGENOM" id="CLU_062974_1_0_1"/>
<accession>F8P4J0</accession>
<evidence type="ECO:0000259" key="4">
    <source>
        <dbReference type="Pfam" id="PF20772"/>
    </source>
</evidence>
<evidence type="ECO:0000256" key="1">
    <source>
        <dbReference type="ARBA" id="ARBA00004173"/>
    </source>
</evidence>
<dbReference type="KEGG" id="sla:SERLADRAFT_474002"/>